<feature type="chain" id="PRO_5037645799" evidence="8">
    <location>
        <begin position="24"/>
        <end position="382"/>
    </location>
</feature>
<dbReference type="PANTHER" id="PTHR35789">
    <property type="entry name" value="SPORE GERMINATION PROTEIN B3"/>
    <property type="match status" value="1"/>
</dbReference>
<comment type="similarity">
    <text evidence="2">Belongs to the GerABKC lipoprotein family.</text>
</comment>
<dbReference type="Proteomes" id="UP000693672">
    <property type="component" value="Unassembled WGS sequence"/>
</dbReference>
<evidence type="ECO:0000259" key="10">
    <source>
        <dbReference type="Pfam" id="PF25198"/>
    </source>
</evidence>
<gene>
    <name evidence="11" type="primary">gerBC_13</name>
    <name evidence="11" type="ORF">PAESOLCIP111_06086</name>
</gene>
<evidence type="ECO:0000256" key="8">
    <source>
        <dbReference type="SAM" id="SignalP"/>
    </source>
</evidence>
<keyword evidence="5" id="KW-0472">Membrane</keyword>
<protein>
    <submittedName>
        <fullName evidence="11">Spore germination protein B3</fullName>
    </submittedName>
</protein>
<dbReference type="Pfam" id="PF25198">
    <property type="entry name" value="Spore_GerAC_N"/>
    <property type="match status" value="1"/>
</dbReference>
<dbReference type="EMBL" id="CAJVAS010000053">
    <property type="protein sequence ID" value="CAG7650457.1"/>
    <property type="molecule type" value="Genomic_DNA"/>
</dbReference>
<organism evidence="11 12">
    <name type="scientific">Paenibacillus solanacearum</name>
    <dbReference type="NCBI Taxonomy" id="2048548"/>
    <lineage>
        <taxon>Bacteria</taxon>
        <taxon>Bacillati</taxon>
        <taxon>Bacillota</taxon>
        <taxon>Bacilli</taxon>
        <taxon>Bacillales</taxon>
        <taxon>Paenibacillaceae</taxon>
        <taxon>Paenibacillus</taxon>
    </lineage>
</organism>
<dbReference type="PANTHER" id="PTHR35789:SF1">
    <property type="entry name" value="SPORE GERMINATION PROTEIN B3"/>
    <property type="match status" value="1"/>
</dbReference>
<evidence type="ECO:0000256" key="7">
    <source>
        <dbReference type="ARBA" id="ARBA00023288"/>
    </source>
</evidence>
<evidence type="ECO:0000313" key="11">
    <source>
        <dbReference type="EMBL" id="CAG7650457.1"/>
    </source>
</evidence>
<keyword evidence="4 8" id="KW-0732">Signal</keyword>
<dbReference type="RefSeq" id="WP_246627714.1">
    <property type="nucleotide sequence ID" value="NZ_CAJVAS010000053.1"/>
</dbReference>
<comment type="subcellular location">
    <subcellularLocation>
        <location evidence="1">Membrane</location>
        <topology evidence="1">Lipid-anchor</topology>
    </subcellularLocation>
</comment>
<evidence type="ECO:0000256" key="5">
    <source>
        <dbReference type="ARBA" id="ARBA00023136"/>
    </source>
</evidence>
<proteinExistence type="inferred from homology"/>
<dbReference type="Pfam" id="PF05504">
    <property type="entry name" value="Spore_GerAC"/>
    <property type="match status" value="1"/>
</dbReference>
<dbReference type="InterPro" id="IPR008844">
    <property type="entry name" value="Spore_GerAC-like"/>
</dbReference>
<dbReference type="GO" id="GO:0009847">
    <property type="term" value="P:spore germination"/>
    <property type="evidence" value="ECO:0007669"/>
    <property type="project" value="InterPro"/>
</dbReference>
<sequence>MKTLSTIMAALAMLFLLPGCWNSKDIQNMAYVTAIGFDFEDGKFVTYAQILNFSNIAKSETSKVGSTVPVWIGKGEGVTVTESFNNIYATSQLRIFWGHVKSIVLTERFIKQGGRMQEAYDMVNRYREIRYNILMYGTKEPLRNIFVQKSLFNLSPLESLLATPNQMYSQRSYILPVYGYKIIAHIKEPGQSAMLPSLSLENGSWTEDHKPRRMFKIDGAYYFNHNSMVGWLSEKDLEGYRWLQKKLERSPINIPNDAHPAAALVMIKPKPHIYPVLKNGKIYYNIHLSIKAYVDEMVRDMKKEEIEEQAAQVIRNEIRETYNKGLRINVDVLQLGEQLYRNHPKVWRQQSDGEFALTPESLDRIDVKVKLLHTGKYKDRVD</sequence>
<dbReference type="NCBIfam" id="TIGR02887">
    <property type="entry name" value="spore_ger_x_C"/>
    <property type="match status" value="1"/>
</dbReference>
<accession>A0A916KA33</accession>
<feature type="domain" description="Spore germination GerAC-like C-terminal" evidence="9">
    <location>
        <begin position="218"/>
        <end position="375"/>
    </location>
</feature>
<keyword evidence="3" id="KW-0309">Germination</keyword>
<evidence type="ECO:0000256" key="3">
    <source>
        <dbReference type="ARBA" id="ARBA00022544"/>
    </source>
</evidence>
<evidence type="ECO:0000259" key="9">
    <source>
        <dbReference type="Pfam" id="PF05504"/>
    </source>
</evidence>
<evidence type="ECO:0000256" key="6">
    <source>
        <dbReference type="ARBA" id="ARBA00023139"/>
    </source>
</evidence>
<evidence type="ECO:0000313" key="12">
    <source>
        <dbReference type="Proteomes" id="UP000693672"/>
    </source>
</evidence>
<dbReference type="GO" id="GO:0016020">
    <property type="term" value="C:membrane"/>
    <property type="evidence" value="ECO:0007669"/>
    <property type="project" value="UniProtKB-SubCell"/>
</dbReference>
<keyword evidence="7" id="KW-0449">Lipoprotein</keyword>
<dbReference type="AlphaFoldDB" id="A0A916KA33"/>
<feature type="signal peptide" evidence="8">
    <location>
        <begin position="1"/>
        <end position="23"/>
    </location>
</feature>
<evidence type="ECO:0000256" key="4">
    <source>
        <dbReference type="ARBA" id="ARBA00022729"/>
    </source>
</evidence>
<reference evidence="11" key="1">
    <citation type="submission" date="2021-06" db="EMBL/GenBank/DDBJ databases">
        <authorList>
            <person name="Criscuolo A."/>
        </authorList>
    </citation>
    <scope>NUCLEOTIDE SEQUENCE</scope>
    <source>
        <strain evidence="11">CIP111600</strain>
    </source>
</reference>
<feature type="domain" description="Spore germination protein N-terminal" evidence="10">
    <location>
        <begin position="22"/>
        <end position="199"/>
    </location>
</feature>
<evidence type="ECO:0000256" key="1">
    <source>
        <dbReference type="ARBA" id="ARBA00004635"/>
    </source>
</evidence>
<keyword evidence="12" id="KW-1185">Reference proteome</keyword>
<keyword evidence="6" id="KW-0564">Palmitate</keyword>
<dbReference type="InterPro" id="IPR057336">
    <property type="entry name" value="GerAC_N"/>
</dbReference>
<comment type="caution">
    <text evidence="11">The sequence shown here is derived from an EMBL/GenBank/DDBJ whole genome shotgun (WGS) entry which is preliminary data.</text>
</comment>
<evidence type="ECO:0000256" key="2">
    <source>
        <dbReference type="ARBA" id="ARBA00007886"/>
    </source>
</evidence>
<name>A0A916KA33_9BACL</name>
<dbReference type="InterPro" id="IPR046953">
    <property type="entry name" value="Spore_GerAC-like_C"/>
</dbReference>